<dbReference type="Pfam" id="PF00535">
    <property type="entry name" value="Glycos_transf_2"/>
    <property type="match status" value="1"/>
</dbReference>
<dbReference type="Proteomes" id="UP001348149">
    <property type="component" value="Unassembled WGS sequence"/>
</dbReference>
<gene>
    <name evidence="7" type="ORF">VK792_07750</name>
</gene>
<dbReference type="RefSeq" id="WP_326296889.1">
    <property type="nucleotide sequence ID" value="NZ_JAYLLH010000008.1"/>
</dbReference>
<evidence type="ECO:0000256" key="2">
    <source>
        <dbReference type="ARBA" id="ARBA00022475"/>
    </source>
</evidence>
<dbReference type="Gene3D" id="3.90.550.10">
    <property type="entry name" value="Spore Coat Polysaccharide Biosynthesis Protein SpsA, Chain A"/>
    <property type="match status" value="1"/>
</dbReference>
<dbReference type="SUPFAM" id="SSF53448">
    <property type="entry name" value="Nucleotide-diphospho-sugar transferases"/>
    <property type="match status" value="1"/>
</dbReference>
<keyword evidence="2" id="KW-1003">Cell membrane</keyword>
<evidence type="ECO:0000256" key="4">
    <source>
        <dbReference type="ARBA" id="ARBA00022679"/>
    </source>
</evidence>
<keyword evidence="8" id="KW-1185">Reference proteome</keyword>
<accession>A0ABU6HHA9</accession>
<dbReference type="InterPro" id="IPR001173">
    <property type="entry name" value="Glyco_trans_2-like"/>
</dbReference>
<evidence type="ECO:0000313" key="8">
    <source>
        <dbReference type="Proteomes" id="UP001348149"/>
    </source>
</evidence>
<keyword evidence="3" id="KW-0328">Glycosyltransferase</keyword>
<comment type="subcellular location">
    <subcellularLocation>
        <location evidence="1">Cell membrane</location>
    </subcellularLocation>
</comment>
<comment type="caution">
    <text evidence="7">The sequence shown here is derived from an EMBL/GenBank/DDBJ whole genome shotgun (WGS) entry which is preliminary data.</text>
</comment>
<dbReference type="PANTHER" id="PTHR43646:SF2">
    <property type="entry name" value="GLYCOSYLTRANSFERASE 2-LIKE DOMAIN-CONTAINING PROTEIN"/>
    <property type="match status" value="1"/>
</dbReference>
<protein>
    <submittedName>
        <fullName evidence="7">TIGR04283 family arsenosugar biosynthesis glycosyltransferase</fullName>
    </submittedName>
</protein>
<dbReference type="PANTHER" id="PTHR43646">
    <property type="entry name" value="GLYCOSYLTRANSFERASE"/>
    <property type="match status" value="1"/>
</dbReference>
<organism evidence="7 8">
    <name type="scientific">Mesobacterium hydrothermale</name>
    <dbReference type="NCBI Taxonomy" id="3111907"/>
    <lineage>
        <taxon>Bacteria</taxon>
        <taxon>Pseudomonadati</taxon>
        <taxon>Pseudomonadota</taxon>
        <taxon>Alphaproteobacteria</taxon>
        <taxon>Rhodobacterales</taxon>
        <taxon>Roseobacteraceae</taxon>
        <taxon>Mesobacterium</taxon>
    </lineage>
</organism>
<evidence type="ECO:0000259" key="6">
    <source>
        <dbReference type="Pfam" id="PF00535"/>
    </source>
</evidence>
<sequence>MRAPISVIIPTLNAANGLPGCLAALMPGLEAGVIRELVISDGGSQDATLRIAEEVGARVVTGAPGRGGQLRRGAAQATGPWLLFLHADTRLSPDWVDAVAPVLDGQGAWAFRLRFDAPGLAPRWVAGWANLRSRVFGLPYGDQGLLVPRALYDRVGGFPDQPLMEDVAIARCLRGRIGLLPGLAVTEADRYRRNGWLRQGARNLWRLIRYLAGVPAERLQRGYDR</sequence>
<dbReference type="NCBIfam" id="TIGR04283">
    <property type="entry name" value="glyco_like_mftF"/>
    <property type="match status" value="1"/>
</dbReference>
<feature type="domain" description="Glycosyltransferase 2-like" evidence="6">
    <location>
        <begin position="6"/>
        <end position="105"/>
    </location>
</feature>
<reference evidence="7 8" key="1">
    <citation type="submission" date="2024-01" db="EMBL/GenBank/DDBJ databases">
        <title>Mesobacterium rodlantinim sp. nov., isolated from shallow sea hydrothermal systems off Kueishantao Island.</title>
        <authorList>
            <person name="Su Z."/>
            <person name="Tang K."/>
        </authorList>
    </citation>
    <scope>NUCLEOTIDE SEQUENCE [LARGE SCALE GENOMIC DNA]</scope>
    <source>
        <strain evidence="7 8">TK19101</strain>
    </source>
</reference>
<evidence type="ECO:0000313" key="7">
    <source>
        <dbReference type="EMBL" id="MEC3861174.1"/>
    </source>
</evidence>
<keyword evidence="5" id="KW-0472">Membrane</keyword>
<dbReference type="EMBL" id="JAYLLH010000008">
    <property type="protein sequence ID" value="MEC3861174.1"/>
    <property type="molecule type" value="Genomic_DNA"/>
</dbReference>
<dbReference type="InterPro" id="IPR026461">
    <property type="entry name" value="Trfase_2_rSAM/seldom_assoc"/>
</dbReference>
<dbReference type="CDD" id="cd02522">
    <property type="entry name" value="GT_2_like_a"/>
    <property type="match status" value="1"/>
</dbReference>
<evidence type="ECO:0000256" key="3">
    <source>
        <dbReference type="ARBA" id="ARBA00022676"/>
    </source>
</evidence>
<evidence type="ECO:0000256" key="5">
    <source>
        <dbReference type="ARBA" id="ARBA00023136"/>
    </source>
</evidence>
<proteinExistence type="predicted"/>
<name>A0ABU6HHA9_9RHOB</name>
<evidence type="ECO:0000256" key="1">
    <source>
        <dbReference type="ARBA" id="ARBA00004236"/>
    </source>
</evidence>
<keyword evidence="4" id="KW-0808">Transferase</keyword>
<dbReference type="InterPro" id="IPR029044">
    <property type="entry name" value="Nucleotide-diphossugar_trans"/>
</dbReference>